<dbReference type="RefSeq" id="XP_009224263.1">
    <property type="nucleotide sequence ID" value="XM_009225999.1"/>
</dbReference>
<reference evidence="5" key="5">
    <citation type="submission" date="2018-04" db="UniProtKB">
        <authorList>
            <consortium name="EnsemblFungi"/>
        </authorList>
    </citation>
    <scope>IDENTIFICATION</scope>
    <source>
        <strain evidence="5">R3-111a-1</strain>
    </source>
</reference>
<dbReference type="InterPro" id="IPR050993">
    <property type="entry name" value="Isochorismatase_domain"/>
</dbReference>
<accession>J3P3S5</accession>
<gene>
    <name evidence="5" type="primary">20348618</name>
    <name evidence="4" type="ORF">GGTG_08160</name>
</gene>
<dbReference type="GeneID" id="20348618"/>
<organism evidence="4">
    <name type="scientific">Gaeumannomyces tritici (strain R3-111a-1)</name>
    <name type="common">Wheat and barley take-all root rot fungus</name>
    <name type="synonym">Gaeumannomyces graminis var. tritici</name>
    <dbReference type="NCBI Taxonomy" id="644352"/>
    <lineage>
        <taxon>Eukaryota</taxon>
        <taxon>Fungi</taxon>
        <taxon>Dikarya</taxon>
        <taxon>Ascomycota</taxon>
        <taxon>Pezizomycotina</taxon>
        <taxon>Sordariomycetes</taxon>
        <taxon>Sordariomycetidae</taxon>
        <taxon>Magnaporthales</taxon>
        <taxon>Magnaporthaceae</taxon>
        <taxon>Gaeumannomyces</taxon>
    </lineage>
</organism>
<dbReference type="STRING" id="644352.J3P3S5"/>
<reference evidence="6" key="1">
    <citation type="submission" date="2010-07" db="EMBL/GenBank/DDBJ databases">
        <title>The genome sequence of Gaeumannomyces graminis var. tritici strain R3-111a-1.</title>
        <authorList>
            <consortium name="The Broad Institute Genome Sequencing Platform"/>
            <person name="Ma L.-J."/>
            <person name="Dead R."/>
            <person name="Young S."/>
            <person name="Zeng Q."/>
            <person name="Koehrsen M."/>
            <person name="Alvarado L."/>
            <person name="Berlin A."/>
            <person name="Chapman S.B."/>
            <person name="Chen Z."/>
            <person name="Freedman E."/>
            <person name="Gellesch M."/>
            <person name="Goldberg J."/>
            <person name="Griggs A."/>
            <person name="Gujja S."/>
            <person name="Heilman E.R."/>
            <person name="Heiman D."/>
            <person name="Hepburn T."/>
            <person name="Howarth C."/>
            <person name="Jen D."/>
            <person name="Larson L."/>
            <person name="Mehta T."/>
            <person name="Neiman D."/>
            <person name="Pearson M."/>
            <person name="Roberts A."/>
            <person name="Saif S."/>
            <person name="Shea T."/>
            <person name="Shenoy N."/>
            <person name="Sisk P."/>
            <person name="Stolte C."/>
            <person name="Sykes S."/>
            <person name="Walk T."/>
            <person name="White J."/>
            <person name="Yandava C."/>
            <person name="Haas B."/>
            <person name="Nusbaum C."/>
            <person name="Birren B."/>
        </authorList>
    </citation>
    <scope>NUCLEOTIDE SEQUENCE [LARGE SCALE GENOMIC DNA]</scope>
    <source>
        <strain evidence="6">R3-111a-1</strain>
    </source>
</reference>
<dbReference type="PANTHER" id="PTHR14119">
    <property type="entry name" value="HYDROLASE"/>
    <property type="match status" value="1"/>
</dbReference>
<keyword evidence="6" id="KW-1185">Reference proteome</keyword>
<evidence type="ECO:0000256" key="2">
    <source>
        <dbReference type="SAM" id="MobiDB-lite"/>
    </source>
</evidence>
<evidence type="ECO:0000256" key="1">
    <source>
        <dbReference type="ARBA" id="ARBA00006336"/>
    </source>
</evidence>
<comment type="similarity">
    <text evidence="1">Belongs to the isochorismatase family.</text>
</comment>
<reference evidence="4" key="2">
    <citation type="submission" date="2010-07" db="EMBL/GenBank/DDBJ databases">
        <authorList>
            <consortium name="The Broad Institute Genome Sequencing Platform"/>
            <consortium name="Broad Institute Genome Sequencing Center for Infectious Disease"/>
            <person name="Ma L.-J."/>
            <person name="Dead R."/>
            <person name="Young S."/>
            <person name="Zeng Q."/>
            <person name="Koehrsen M."/>
            <person name="Alvarado L."/>
            <person name="Berlin A."/>
            <person name="Chapman S.B."/>
            <person name="Chen Z."/>
            <person name="Freedman E."/>
            <person name="Gellesch M."/>
            <person name="Goldberg J."/>
            <person name="Griggs A."/>
            <person name="Gujja S."/>
            <person name="Heilman E.R."/>
            <person name="Heiman D."/>
            <person name="Hepburn T."/>
            <person name="Howarth C."/>
            <person name="Jen D."/>
            <person name="Larson L."/>
            <person name="Mehta T."/>
            <person name="Neiman D."/>
            <person name="Pearson M."/>
            <person name="Roberts A."/>
            <person name="Saif S."/>
            <person name="Shea T."/>
            <person name="Shenoy N."/>
            <person name="Sisk P."/>
            <person name="Stolte C."/>
            <person name="Sykes S."/>
            <person name="Walk T."/>
            <person name="White J."/>
            <person name="Yandava C."/>
            <person name="Haas B."/>
            <person name="Nusbaum C."/>
            <person name="Birren B."/>
        </authorList>
    </citation>
    <scope>NUCLEOTIDE SEQUENCE</scope>
    <source>
        <strain evidence="4">R3-111a-1</strain>
    </source>
</reference>
<dbReference type="InterPro" id="IPR036380">
    <property type="entry name" value="Isochorismatase-like_sf"/>
</dbReference>
<evidence type="ECO:0000313" key="6">
    <source>
        <dbReference type="Proteomes" id="UP000006039"/>
    </source>
</evidence>
<evidence type="ECO:0000313" key="5">
    <source>
        <dbReference type="EnsemblFungi" id="EJT74319"/>
    </source>
</evidence>
<name>J3P3S5_GAET3</name>
<dbReference type="Proteomes" id="UP000006039">
    <property type="component" value="Unassembled WGS sequence"/>
</dbReference>
<feature type="domain" description="Isochorismatase-like" evidence="3">
    <location>
        <begin position="172"/>
        <end position="231"/>
    </location>
</feature>
<dbReference type="InterPro" id="IPR000868">
    <property type="entry name" value="Isochorismatase-like_dom"/>
</dbReference>
<dbReference type="AlphaFoldDB" id="J3P3S5"/>
<dbReference type="OrthoDB" id="269496at2759"/>
<feature type="domain" description="Isochorismatase-like" evidence="3">
    <location>
        <begin position="54"/>
        <end position="141"/>
    </location>
</feature>
<reference evidence="5" key="4">
    <citation type="journal article" date="2015" name="G3 (Bethesda)">
        <title>Genome sequences of three phytopathogenic species of the Magnaporthaceae family of fungi.</title>
        <authorList>
            <person name="Okagaki L.H."/>
            <person name="Nunes C.C."/>
            <person name="Sailsbery J."/>
            <person name="Clay B."/>
            <person name="Brown D."/>
            <person name="John T."/>
            <person name="Oh Y."/>
            <person name="Young N."/>
            <person name="Fitzgerald M."/>
            <person name="Haas B.J."/>
            <person name="Zeng Q."/>
            <person name="Young S."/>
            <person name="Adiconis X."/>
            <person name="Fan L."/>
            <person name="Levin J.Z."/>
            <person name="Mitchell T.K."/>
            <person name="Okubara P.A."/>
            <person name="Farman M.L."/>
            <person name="Kohn L.M."/>
            <person name="Birren B."/>
            <person name="Ma L.-J."/>
            <person name="Dean R.A."/>
        </authorList>
    </citation>
    <scope>NUCLEOTIDE SEQUENCE</scope>
    <source>
        <strain evidence="5">R3-111a-1</strain>
    </source>
</reference>
<dbReference type="Gene3D" id="3.40.50.850">
    <property type="entry name" value="Isochorismatase-like"/>
    <property type="match status" value="1"/>
</dbReference>
<sequence>MRHLLPSALTRPSSLARQPHVLPRRRLATSGIASMATKAAAAAPGTTRGLENPVIFVCDIQEKFRNAIWEFDKVVLTAQKVIKAAQVLSIPIYATTQNRARLGATVPELDRLLAAAGPLTREHSDKTRFSMWTPSVQHALARDLSSSSTTTTTTTNTNANANAPPPPPPTASVAIVGIESHICVTQTALDLLRAGHRVHVLADGVSSCNREEVPLALARLRAEGAVVTSSEAWLYEVVGDAAAPEFRAIVGLVKESSSDTAAALRSLHPAKM</sequence>
<dbReference type="EMBL" id="GL385398">
    <property type="protein sequence ID" value="EJT74319.1"/>
    <property type="molecule type" value="Genomic_DNA"/>
</dbReference>
<dbReference type="HOGENOM" id="CLU_066901_0_0_1"/>
<dbReference type="VEuPathDB" id="FungiDB:GGTG_08160"/>
<dbReference type="SUPFAM" id="SSF52499">
    <property type="entry name" value="Isochorismatase-like hydrolases"/>
    <property type="match status" value="1"/>
</dbReference>
<evidence type="ECO:0000259" key="3">
    <source>
        <dbReference type="Pfam" id="PF00857"/>
    </source>
</evidence>
<dbReference type="Pfam" id="PF00857">
    <property type="entry name" value="Isochorismatase"/>
    <property type="match status" value="2"/>
</dbReference>
<dbReference type="eggNOG" id="KOG4044">
    <property type="taxonomic scope" value="Eukaryota"/>
</dbReference>
<protein>
    <submittedName>
        <fullName evidence="4">Isochorismatase domain-containing protein 2</fullName>
    </submittedName>
</protein>
<proteinExistence type="inferred from homology"/>
<evidence type="ECO:0000313" key="4">
    <source>
        <dbReference type="EMBL" id="EJT74319.1"/>
    </source>
</evidence>
<dbReference type="EnsemblFungi" id="EJT74319">
    <property type="protein sequence ID" value="EJT74319"/>
    <property type="gene ID" value="GGTG_08160"/>
</dbReference>
<feature type="compositionally biased region" description="Low complexity" evidence="2">
    <location>
        <begin position="145"/>
        <end position="162"/>
    </location>
</feature>
<reference evidence="4" key="3">
    <citation type="submission" date="2010-09" db="EMBL/GenBank/DDBJ databases">
        <title>Annotation of Gaeumannomyces graminis var. tritici R3-111a-1.</title>
        <authorList>
            <consortium name="The Broad Institute Genome Sequencing Platform"/>
            <person name="Ma L.-J."/>
            <person name="Dead R."/>
            <person name="Young S.K."/>
            <person name="Zeng Q."/>
            <person name="Gargeya S."/>
            <person name="Fitzgerald M."/>
            <person name="Haas B."/>
            <person name="Abouelleil A."/>
            <person name="Alvarado L."/>
            <person name="Arachchi H.M."/>
            <person name="Berlin A."/>
            <person name="Brown A."/>
            <person name="Chapman S.B."/>
            <person name="Chen Z."/>
            <person name="Dunbar C."/>
            <person name="Freedman E."/>
            <person name="Gearin G."/>
            <person name="Gellesch M."/>
            <person name="Goldberg J."/>
            <person name="Griggs A."/>
            <person name="Gujja S."/>
            <person name="Heiman D."/>
            <person name="Howarth C."/>
            <person name="Larson L."/>
            <person name="Lui A."/>
            <person name="MacDonald P.J.P."/>
            <person name="Mehta T."/>
            <person name="Montmayeur A."/>
            <person name="Murphy C."/>
            <person name="Neiman D."/>
            <person name="Pearson M."/>
            <person name="Priest M."/>
            <person name="Roberts A."/>
            <person name="Saif S."/>
            <person name="Shea T."/>
            <person name="Shenoy N."/>
            <person name="Sisk P."/>
            <person name="Stolte C."/>
            <person name="Sykes S."/>
            <person name="Yandava C."/>
            <person name="Wortman J."/>
            <person name="Nusbaum C."/>
            <person name="Birren B."/>
        </authorList>
    </citation>
    <scope>NUCLEOTIDE SEQUENCE</scope>
    <source>
        <strain evidence="4">R3-111a-1</strain>
    </source>
</reference>
<feature type="region of interest" description="Disordered" evidence="2">
    <location>
        <begin position="142"/>
        <end position="169"/>
    </location>
</feature>
<dbReference type="PANTHER" id="PTHR14119:SF3">
    <property type="entry name" value="ISOCHORISMATASE DOMAIN-CONTAINING PROTEIN 2"/>
    <property type="match status" value="1"/>
</dbReference>